<evidence type="ECO:0000313" key="2">
    <source>
        <dbReference type="EMBL" id="RDI17775.1"/>
    </source>
</evidence>
<dbReference type="GO" id="GO:0016491">
    <property type="term" value="F:oxidoreductase activity"/>
    <property type="evidence" value="ECO:0007669"/>
    <property type="project" value="InterPro"/>
</dbReference>
<dbReference type="AlphaFoldDB" id="A0A370F823"/>
<dbReference type="SMART" id="SM00829">
    <property type="entry name" value="PKS_ER"/>
    <property type="match status" value="1"/>
</dbReference>
<dbReference type="RefSeq" id="WP_017757056.1">
    <property type="nucleotide sequence ID" value="NZ_QQAV01000016.1"/>
</dbReference>
<dbReference type="Proteomes" id="UP000255265">
    <property type="component" value="Unassembled WGS sequence"/>
</dbReference>
<dbReference type="Gene3D" id="3.90.180.10">
    <property type="entry name" value="Medium-chain alcohol dehydrogenases, catalytic domain"/>
    <property type="match status" value="1"/>
</dbReference>
<dbReference type="Pfam" id="PF00107">
    <property type="entry name" value="ADH_zinc_N"/>
    <property type="match status" value="1"/>
</dbReference>
<evidence type="ECO:0000313" key="3">
    <source>
        <dbReference type="Proteomes" id="UP000255265"/>
    </source>
</evidence>
<dbReference type="SUPFAM" id="SSF50129">
    <property type="entry name" value="GroES-like"/>
    <property type="match status" value="1"/>
</dbReference>
<dbReference type="InterPro" id="IPR011032">
    <property type="entry name" value="GroES-like_sf"/>
</dbReference>
<dbReference type="InterPro" id="IPR013154">
    <property type="entry name" value="ADH-like_N"/>
</dbReference>
<dbReference type="Gene3D" id="3.40.50.720">
    <property type="entry name" value="NAD(P)-binding Rossmann-like Domain"/>
    <property type="match status" value="1"/>
</dbReference>
<accession>A0A370F823</accession>
<sequence>MRALQLPGYGPDDRITLQNLPRPQPAPGEVRIRVQACGISYVDLLLARGAYQVRPPPPFVPGSEYSGIVDEVGEGTDTHLAPGDPVCGTRQGAWAEYICAPVGRVQALPPGIDPALAAVGSAPAYTALYGLRERGALKAGETLLVLGAAGAVGHAAVQIGRALGARVLALASSEAKRMAAHEAGADAVIDGSGEDWKEQVKRLAGPRGVDVVFDPVGGPATDAAFRTLGWGGRHLMVGFAGGEIGTLKTNLAIVKGAALVGVDVRQFGEREPARAAALLTESVGWFAEGRIRPLVHRVLPVERFDEAAALAQERQGVGRIVITF</sequence>
<dbReference type="PANTHER" id="PTHR43677">
    <property type="entry name" value="SHORT-CHAIN DEHYDROGENASE/REDUCTASE"/>
    <property type="match status" value="1"/>
</dbReference>
<dbReference type="InterPro" id="IPR036291">
    <property type="entry name" value="NAD(P)-bd_dom_sf"/>
</dbReference>
<evidence type="ECO:0000259" key="1">
    <source>
        <dbReference type="SMART" id="SM00829"/>
    </source>
</evidence>
<dbReference type="EMBL" id="QQAV01000016">
    <property type="protein sequence ID" value="RDI17775.1"/>
    <property type="molecule type" value="Genomic_DNA"/>
</dbReference>
<dbReference type="InterPro" id="IPR013149">
    <property type="entry name" value="ADH-like_C"/>
</dbReference>
<keyword evidence="3" id="KW-1185">Reference proteome</keyword>
<protein>
    <submittedName>
        <fullName evidence="2">NADPH2:quinone reductase</fullName>
    </submittedName>
</protein>
<comment type="caution">
    <text evidence="2">The sequence shown here is derived from an EMBL/GenBank/DDBJ whole genome shotgun (WGS) entry which is preliminary data.</text>
</comment>
<dbReference type="CDD" id="cd08241">
    <property type="entry name" value="QOR1"/>
    <property type="match status" value="1"/>
</dbReference>
<dbReference type="OrthoDB" id="4190732at2"/>
<organism evidence="2 3">
    <name type="scientific">Pseudacidovorax intermedius</name>
    <dbReference type="NCBI Taxonomy" id="433924"/>
    <lineage>
        <taxon>Bacteria</taxon>
        <taxon>Pseudomonadati</taxon>
        <taxon>Pseudomonadota</taxon>
        <taxon>Betaproteobacteria</taxon>
        <taxon>Burkholderiales</taxon>
        <taxon>Comamonadaceae</taxon>
        <taxon>Pseudacidovorax</taxon>
    </lineage>
</organism>
<name>A0A370F823_9BURK</name>
<dbReference type="InterPro" id="IPR051397">
    <property type="entry name" value="Zn-ADH-like_protein"/>
</dbReference>
<dbReference type="InterPro" id="IPR020843">
    <property type="entry name" value="ER"/>
</dbReference>
<dbReference type="Pfam" id="PF08240">
    <property type="entry name" value="ADH_N"/>
    <property type="match status" value="1"/>
</dbReference>
<reference evidence="2 3" key="1">
    <citation type="submission" date="2018-07" db="EMBL/GenBank/DDBJ databases">
        <title>Genomic Encyclopedia of Type Strains, Phase IV (KMG-IV): sequencing the most valuable type-strain genomes for metagenomic binning, comparative biology and taxonomic classification.</title>
        <authorList>
            <person name="Goeker M."/>
        </authorList>
    </citation>
    <scope>NUCLEOTIDE SEQUENCE [LARGE SCALE GENOMIC DNA]</scope>
    <source>
        <strain evidence="2 3">DSM 21352</strain>
    </source>
</reference>
<proteinExistence type="predicted"/>
<feature type="domain" description="Enoyl reductase (ER)" evidence="1">
    <location>
        <begin position="10"/>
        <end position="322"/>
    </location>
</feature>
<gene>
    <name evidence="2" type="ORF">DFR41_116102</name>
</gene>
<dbReference type="PANTHER" id="PTHR43677:SF4">
    <property type="entry name" value="QUINONE OXIDOREDUCTASE-LIKE PROTEIN 2"/>
    <property type="match status" value="1"/>
</dbReference>
<dbReference type="SUPFAM" id="SSF51735">
    <property type="entry name" value="NAD(P)-binding Rossmann-fold domains"/>
    <property type="match status" value="1"/>
</dbReference>